<evidence type="ECO:0000313" key="3">
    <source>
        <dbReference type="Proteomes" id="UP001519460"/>
    </source>
</evidence>
<gene>
    <name evidence="2" type="ORF">BaRGS_00029077</name>
</gene>
<dbReference type="EMBL" id="JACVVK020000297">
    <property type="protein sequence ID" value="KAK7479701.1"/>
    <property type="molecule type" value="Genomic_DNA"/>
</dbReference>
<proteinExistence type="predicted"/>
<sequence length="278" mass="31323">MYSKRSTDEHVGLCSVKSVHQLRLFWVVFHATVSGLQTVEMIIIICYCLPPAFKEPKRAQPQVNAPIQKTLKVRPLFTLNGIPLGLEEGKGGKLHHSLFTQNPMGLRKDSPARGQPEVGTRAPRASQLKLERDDRIPQLDAQRHRTRRIPTLQALPAITVLCTLLDVPRPHWQTNEGTLLPLHTIGSCLPCHPPEAGKHKLDDAGYEIRRQKKSGTMSINATRHEHTPVTPDEVHRAKSVRGNLSVHCGHKYSDTCRVETFFPLVTFVRIWSFLSQES</sequence>
<accession>A0ABD0JYI7</accession>
<comment type="caution">
    <text evidence="2">The sequence shown here is derived from an EMBL/GenBank/DDBJ whole genome shotgun (WGS) entry which is preliminary data.</text>
</comment>
<feature type="region of interest" description="Disordered" evidence="1">
    <location>
        <begin position="102"/>
        <end position="126"/>
    </location>
</feature>
<keyword evidence="3" id="KW-1185">Reference proteome</keyword>
<organism evidence="2 3">
    <name type="scientific">Batillaria attramentaria</name>
    <dbReference type="NCBI Taxonomy" id="370345"/>
    <lineage>
        <taxon>Eukaryota</taxon>
        <taxon>Metazoa</taxon>
        <taxon>Spiralia</taxon>
        <taxon>Lophotrochozoa</taxon>
        <taxon>Mollusca</taxon>
        <taxon>Gastropoda</taxon>
        <taxon>Caenogastropoda</taxon>
        <taxon>Sorbeoconcha</taxon>
        <taxon>Cerithioidea</taxon>
        <taxon>Batillariidae</taxon>
        <taxon>Batillaria</taxon>
    </lineage>
</organism>
<name>A0ABD0JYI7_9CAEN</name>
<evidence type="ECO:0000256" key="1">
    <source>
        <dbReference type="SAM" id="MobiDB-lite"/>
    </source>
</evidence>
<dbReference type="AlphaFoldDB" id="A0ABD0JYI7"/>
<reference evidence="2 3" key="1">
    <citation type="journal article" date="2023" name="Sci. Data">
        <title>Genome assembly of the Korean intertidal mud-creeper Batillaria attramentaria.</title>
        <authorList>
            <person name="Patra A.K."/>
            <person name="Ho P.T."/>
            <person name="Jun S."/>
            <person name="Lee S.J."/>
            <person name="Kim Y."/>
            <person name="Won Y.J."/>
        </authorList>
    </citation>
    <scope>NUCLEOTIDE SEQUENCE [LARGE SCALE GENOMIC DNA]</scope>
    <source>
        <strain evidence="2">Wonlab-2016</strain>
    </source>
</reference>
<evidence type="ECO:0000313" key="2">
    <source>
        <dbReference type="EMBL" id="KAK7479701.1"/>
    </source>
</evidence>
<protein>
    <submittedName>
        <fullName evidence="2">Uncharacterized protein</fullName>
    </submittedName>
</protein>
<dbReference type="Proteomes" id="UP001519460">
    <property type="component" value="Unassembled WGS sequence"/>
</dbReference>